<protein>
    <submittedName>
        <fullName evidence="3 4">Uncharacterized protein</fullName>
    </submittedName>
</protein>
<name>L1JCZ9_GUITC</name>
<gene>
    <name evidence="3" type="ORF">GUITHDRAFT_138140</name>
</gene>
<organism evidence="3">
    <name type="scientific">Guillardia theta (strain CCMP2712)</name>
    <name type="common">Cryptophyte</name>
    <dbReference type="NCBI Taxonomy" id="905079"/>
    <lineage>
        <taxon>Eukaryota</taxon>
        <taxon>Cryptophyceae</taxon>
        <taxon>Pyrenomonadales</taxon>
        <taxon>Geminigeraceae</taxon>
        <taxon>Guillardia</taxon>
    </lineage>
</organism>
<feature type="coiled-coil region" evidence="1">
    <location>
        <begin position="458"/>
        <end position="513"/>
    </location>
</feature>
<proteinExistence type="predicted"/>
<dbReference type="PaxDb" id="55529-EKX46381"/>
<keyword evidence="5" id="KW-1185">Reference proteome</keyword>
<dbReference type="Proteomes" id="UP000011087">
    <property type="component" value="Unassembled WGS sequence"/>
</dbReference>
<evidence type="ECO:0000313" key="4">
    <source>
        <dbReference type="EnsemblProtists" id="EKX46381"/>
    </source>
</evidence>
<evidence type="ECO:0000256" key="2">
    <source>
        <dbReference type="SAM" id="MobiDB-lite"/>
    </source>
</evidence>
<dbReference type="RefSeq" id="XP_005833361.1">
    <property type="nucleotide sequence ID" value="XM_005833304.1"/>
</dbReference>
<keyword evidence="1" id="KW-0175">Coiled coil</keyword>
<dbReference type="HOGENOM" id="CLU_429280_0_0_1"/>
<accession>L1JCZ9</accession>
<feature type="coiled-coil region" evidence="1">
    <location>
        <begin position="81"/>
        <end position="119"/>
    </location>
</feature>
<dbReference type="AlphaFoldDB" id="L1JCZ9"/>
<feature type="region of interest" description="Disordered" evidence="2">
    <location>
        <begin position="1"/>
        <end position="21"/>
    </location>
</feature>
<dbReference type="EMBL" id="JH992994">
    <property type="protein sequence ID" value="EKX46381.1"/>
    <property type="molecule type" value="Genomic_DNA"/>
</dbReference>
<dbReference type="GeneID" id="17303201"/>
<reference evidence="4" key="3">
    <citation type="submission" date="2015-06" db="UniProtKB">
        <authorList>
            <consortium name="EnsemblProtists"/>
        </authorList>
    </citation>
    <scope>IDENTIFICATION</scope>
</reference>
<reference evidence="5" key="2">
    <citation type="submission" date="2012-11" db="EMBL/GenBank/DDBJ databases">
        <authorList>
            <person name="Kuo A."/>
            <person name="Curtis B.A."/>
            <person name="Tanifuji G."/>
            <person name="Burki F."/>
            <person name="Gruber A."/>
            <person name="Irimia M."/>
            <person name="Maruyama S."/>
            <person name="Arias M.C."/>
            <person name="Ball S.G."/>
            <person name="Gile G.H."/>
            <person name="Hirakawa Y."/>
            <person name="Hopkins J.F."/>
            <person name="Rensing S.A."/>
            <person name="Schmutz J."/>
            <person name="Symeonidi A."/>
            <person name="Elias M."/>
            <person name="Eveleigh R.J."/>
            <person name="Herman E.K."/>
            <person name="Klute M.J."/>
            <person name="Nakayama T."/>
            <person name="Obornik M."/>
            <person name="Reyes-Prieto A."/>
            <person name="Armbrust E.V."/>
            <person name="Aves S.J."/>
            <person name="Beiko R.G."/>
            <person name="Coutinho P."/>
            <person name="Dacks J.B."/>
            <person name="Durnford D.G."/>
            <person name="Fast N.M."/>
            <person name="Green B.R."/>
            <person name="Grisdale C."/>
            <person name="Hempe F."/>
            <person name="Henrissat B."/>
            <person name="Hoppner M.P."/>
            <person name="Ishida K.-I."/>
            <person name="Kim E."/>
            <person name="Koreny L."/>
            <person name="Kroth P.G."/>
            <person name="Liu Y."/>
            <person name="Malik S.-B."/>
            <person name="Maier U.G."/>
            <person name="McRose D."/>
            <person name="Mock T."/>
            <person name="Neilson J.A."/>
            <person name="Onodera N.T."/>
            <person name="Poole A.M."/>
            <person name="Pritham E.J."/>
            <person name="Richards T.A."/>
            <person name="Rocap G."/>
            <person name="Roy S.W."/>
            <person name="Sarai C."/>
            <person name="Schaack S."/>
            <person name="Shirato S."/>
            <person name="Slamovits C.H."/>
            <person name="Spencer D.F."/>
            <person name="Suzuki S."/>
            <person name="Worden A.Z."/>
            <person name="Zauner S."/>
            <person name="Barry K."/>
            <person name="Bell C."/>
            <person name="Bharti A.K."/>
            <person name="Crow J.A."/>
            <person name="Grimwood J."/>
            <person name="Kramer R."/>
            <person name="Lindquist E."/>
            <person name="Lucas S."/>
            <person name="Salamov A."/>
            <person name="McFadden G.I."/>
            <person name="Lane C.E."/>
            <person name="Keeling P.J."/>
            <person name="Gray M.W."/>
            <person name="Grigoriev I.V."/>
            <person name="Archibald J.M."/>
        </authorList>
    </citation>
    <scope>NUCLEOTIDE SEQUENCE</scope>
    <source>
        <strain evidence="5">CCMP2712</strain>
    </source>
</reference>
<dbReference type="EnsemblProtists" id="EKX46381">
    <property type="protein sequence ID" value="EKX46381"/>
    <property type="gene ID" value="GUITHDRAFT_138140"/>
</dbReference>
<sequence>MHAAVTEAQGLSEESRQRQQRTAEILQQYHRVADDAKRNVDTALAFLDVRGPDVSAQETMQGSGMPARSAAVDTSSYQMLKENFEEELNKVRSNYEEALNAARGQLNELCDQYERLQASQDPTRRLQSSMQIRQITERRDKLVDQVRAETELRLKSESYMNQALIVVARLTGQNLHDISPESILFGEQLDRGQHVLQHGRYVIEMKSKLRNKLTSLMEVDFRVRTKLILQTCLHAWTRLARRRRVLARCYERIYLKHVVLVKLVAFKRWRVSTSQARLKARKHAKALSHRPSETNTTSVVELCLEAPPLLLADLPTDKFLRKVLTRVGFTRCFGVGVATADWPNFGCGRGRSYKSMLWIRAERTKLKAIMGQWYHCRYKFGSVRALAFRHLRSVVFEAFERWSVGYARHLLSLKRSLRCVKKIVALRRGRFLRMWKKIVNESKHESLVEEMNVKHEMLAEVRRELKDSKESNLVLSNRVAVLESQLSQSLGEKQLLLGRLKKLEDAFEEQERATLTAAGIVEEAMMQVSSESGAGAAKLMALYKRVQELEGQLQGANMMNKRRVELSHSWGMSEVKVSGSKLYCDSLEAHQVIERGEGWGGGEEGGRGIVAATMESSSGSRKNYFNRLADLRRFDDEQ</sequence>
<reference evidence="3 5" key="1">
    <citation type="journal article" date="2012" name="Nature">
        <title>Algal genomes reveal evolutionary mosaicism and the fate of nucleomorphs.</title>
        <authorList>
            <consortium name="DOE Joint Genome Institute"/>
            <person name="Curtis B.A."/>
            <person name="Tanifuji G."/>
            <person name="Burki F."/>
            <person name="Gruber A."/>
            <person name="Irimia M."/>
            <person name="Maruyama S."/>
            <person name="Arias M.C."/>
            <person name="Ball S.G."/>
            <person name="Gile G.H."/>
            <person name="Hirakawa Y."/>
            <person name="Hopkins J.F."/>
            <person name="Kuo A."/>
            <person name="Rensing S.A."/>
            <person name="Schmutz J."/>
            <person name="Symeonidi A."/>
            <person name="Elias M."/>
            <person name="Eveleigh R.J."/>
            <person name="Herman E.K."/>
            <person name="Klute M.J."/>
            <person name="Nakayama T."/>
            <person name="Obornik M."/>
            <person name="Reyes-Prieto A."/>
            <person name="Armbrust E.V."/>
            <person name="Aves S.J."/>
            <person name="Beiko R.G."/>
            <person name="Coutinho P."/>
            <person name="Dacks J.B."/>
            <person name="Durnford D.G."/>
            <person name="Fast N.M."/>
            <person name="Green B.R."/>
            <person name="Grisdale C.J."/>
            <person name="Hempel F."/>
            <person name="Henrissat B."/>
            <person name="Hoppner M.P."/>
            <person name="Ishida K."/>
            <person name="Kim E."/>
            <person name="Koreny L."/>
            <person name="Kroth P.G."/>
            <person name="Liu Y."/>
            <person name="Malik S.B."/>
            <person name="Maier U.G."/>
            <person name="McRose D."/>
            <person name="Mock T."/>
            <person name="Neilson J.A."/>
            <person name="Onodera N.T."/>
            <person name="Poole A.M."/>
            <person name="Pritham E.J."/>
            <person name="Richards T.A."/>
            <person name="Rocap G."/>
            <person name="Roy S.W."/>
            <person name="Sarai C."/>
            <person name="Schaack S."/>
            <person name="Shirato S."/>
            <person name="Slamovits C.H."/>
            <person name="Spencer D.F."/>
            <person name="Suzuki S."/>
            <person name="Worden A.Z."/>
            <person name="Zauner S."/>
            <person name="Barry K."/>
            <person name="Bell C."/>
            <person name="Bharti A.K."/>
            <person name="Crow J.A."/>
            <person name="Grimwood J."/>
            <person name="Kramer R."/>
            <person name="Lindquist E."/>
            <person name="Lucas S."/>
            <person name="Salamov A."/>
            <person name="McFadden G.I."/>
            <person name="Lane C.E."/>
            <person name="Keeling P.J."/>
            <person name="Gray M.W."/>
            <person name="Grigoriev I.V."/>
            <person name="Archibald J.M."/>
        </authorList>
    </citation>
    <scope>NUCLEOTIDE SEQUENCE</scope>
    <source>
        <strain evidence="3 5">CCMP2712</strain>
    </source>
</reference>
<evidence type="ECO:0000313" key="5">
    <source>
        <dbReference type="Proteomes" id="UP000011087"/>
    </source>
</evidence>
<evidence type="ECO:0000256" key="1">
    <source>
        <dbReference type="SAM" id="Coils"/>
    </source>
</evidence>
<evidence type="ECO:0000313" key="3">
    <source>
        <dbReference type="EMBL" id="EKX46381.1"/>
    </source>
</evidence>
<dbReference type="KEGG" id="gtt:GUITHDRAFT_138140"/>